<dbReference type="GO" id="GO:0051213">
    <property type="term" value="F:dioxygenase activity"/>
    <property type="evidence" value="ECO:0007669"/>
    <property type="project" value="UniProtKB-KW"/>
</dbReference>
<dbReference type="Gene3D" id="2.130.10.10">
    <property type="entry name" value="YVTN repeat-like/Quinoprotein amine dehydrogenase"/>
    <property type="match status" value="2"/>
</dbReference>
<evidence type="ECO:0000256" key="2">
    <source>
        <dbReference type="ARBA" id="ARBA00022574"/>
    </source>
</evidence>
<feature type="repeat" description="WD" evidence="9">
    <location>
        <begin position="296"/>
        <end position="327"/>
    </location>
</feature>
<dbReference type="GO" id="GO:0031418">
    <property type="term" value="F:L-ascorbic acid binding"/>
    <property type="evidence" value="ECO:0007669"/>
    <property type="project" value="UniProtKB-KW"/>
</dbReference>
<dbReference type="PANTHER" id="PTHR22847">
    <property type="entry name" value="WD40 REPEAT PROTEIN"/>
    <property type="match status" value="1"/>
</dbReference>
<dbReference type="SUPFAM" id="SSF50978">
    <property type="entry name" value="WD40 repeat-like"/>
    <property type="match status" value="1"/>
</dbReference>
<evidence type="ECO:0000256" key="3">
    <source>
        <dbReference type="ARBA" id="ARBA00022723"/>
    </source>
</evidence>
<dbReference type="PANTHER" id="PTHR22847:SF637">
    <property type="entry name" value="WD REPEAT DOMAIN 5B"/>
    <property type="match status" value="1"/>
</dbReference>
<dbReference type="Gene3D" id="2.60.120.620">
    <property type="entry name" value="q2cbj1_9rhob like domain"/>
    <property type="match status" value="1"/>
</dbReference>
<keyword evidence="4" id="KW-0677">Repeat</keyword>
<dbReference type="CDD" id="cd00200">
    <property type="entry name" value="WD40"/>
    <property type="match status" value="1"/>
</dbReference>
<dbReference type="SMART" id="SM00320">
    <property type="entry name" value="WD40"/>
    <property type="match status" value="6"/>
</dbReference>
<dbReference type="Pfam" id="PF00400">
    <property type="entry name" value="WD40"/>
    <property type="match status" value="4"/>
</dbReference>
<dbReference type="AlphaFoldDB" id="A0A516SIE1"/>
<feature type="domain" description="Fe2OG dioxygenase" evidence="10">
    <location>
        <begin position="92"/>
        <end position="281"/>
    </location>
</feature>
<dbReference type="InterPro" id="IPR006620">
    <property type="entry name" value="Pro_4_hyd_alph"/>
</dbReference>
<keyword evidence="6" id="KW-0223">Dioxygenase</keyword>
<dbReference type="InterPro" id="IPR015943">
    <property type="entry name" value="WD40/YVTN_repeat-like_dom_sf"/>
</dbReference>
<name>A0A516SIE1_9NEIS</name>
<keyword evidence="3" id="KW-0479">Metal-binding</keyword>
<reference evidence="12" key="1">
    <citation type="submission" date="2019-07" db="EMBL/GenBank/DDBJ databases">
        <title>Chitinimonas sp. nov., isolated from Ny-Alesund, arctica soil.</title>
        <authorList>
            <person name="Xu Q."/>
            <person name="Peng F."/>
        </authorList>
    </citation>
    <scope>NUCLEOTIDE SEQUENCE [LARGE SCALE GENOMIC DNA]</scope>
    <source>
        <strain evidence="12">R3-44</strain>
    </source>
</reference>
<dbReference type="Proteomes" id="UP000317550">
    <property type="component" value="Chromosome"/>
</dbReference>
<keyword evidence="2 9" id="KW-0853">WD repeat</keyword>
<dbReference type="PROSITE" id="PS50082">
    <property type="entry name" value="WD_REPEATS_2"/>
    <property type="match status" value="4"/>
</dbReference>
<dbReference type="InterPro" id="IPR005123">
    <property type="entry name" value="Oxoglu/Fe-dep_dioxygenase_dom"/>
</dbReference>
<dbReference type="GO" id="GO:0005506">
    <property type="term" value="F:iron ion binding"/>
    <property type="evidence" value="ECO:0007669"/>
    <property type="project" value="InterPro"/>
</dbReference>
<evidence type="ECO:0000256" key="7">
    <source>
        <dbReference type="ARBA" id="ARBA00023002"/>
    </source>
</evidence>
<dbReference type="SUPFAM" id="SSF51197">
    <property type="entry name" value="Clavaminate synthase-like"/>
    <property type="match status" value="1"/>
</dbReference>
<feature type="repeat" description="WD" evidence="9">
    <location>
        <begin position="255"/>
        <end position="295"/>
    </location>
</feature>
<evidence type="ECO:0000256" key="1">
    <source>
        <dbReference type="ARBA" id="ARBA00001961"/>
    </source>
</evidence>
<dbReference type="GO" id="GO:0016705">
    <property type="term" value="F:oxidoreductase activity, acting on paired donors, with incorporation or reduction of molecular oxygen"/>
    <property type="evidence" value="ECO:0007669"/>
    <property type="project" value="InterPro"/>
</dbReference>
<accession>A0A516SIE1</accession>
<comment type="cofactor">
    <cofactor evidence="1">
        <name>L-ascorbate</name>
        <dbReference type="ChEBI" id="CHEBI:38290"/>
    </cofactor>
</comment>
<evidence type="ECO:0000256" key="8">
    <source>
        <dbReference type="ARBA" id="ARBA00023004"/>
    </source>
</evidence>
<dbReference type="InterPro" id="IPR036322">
    <property type="entry name" value="WD40_repeat_dom_sf"/>
</dbReference>
<evidence type="ECO:0000259" key="10">
    <source>
        <dbReference type="PROSITE" id="PS51471"/>
    </source>
</evidence>
<gene>
    <name evidence="11" type="ORF">FNU76_17045</name>
</gene>
<dbReference type="SMART" id="SM00702">
    <property type="entry name" value="P4Hc"/>
    <property type="match status" value="1"/>
</dbReference>
<dbReference type="OrthoDB" id="134501at2"/>
<dbReference type="EMBL" id="CP041730">
    <property type="protein sequence ID" value="QDQ27912.1"/>
    <property type="molecule type" value="Genomic_DNA"/>
</dbReference>
<evidence type="ECO:0000313" key="12">
    <source>
        <dbReference type="Proteomes" id="UP000317550"/>
    </source>
</evidence>
<keyword evidence="8" id="KW-0408">Iron</keyword>
<protein>
    <submittedName>
        <fullName evidence="11">2OG-Fe(II) oxygenase</fullName>
    </submittedName>
</protein>
<dbReference type="InterPro" id="IPR044862">
    <property type="entry name" value="Pro_4_hyd_alph_FE2OG_OXY"/>
</dbReference>
<keyword evidence="12" id="KW-1185">Reference proteome</keyword>
<feature type="repeat" description="WD" evidence="9">
    <location>
        <begin position="215"/>
        <end position="255"/>
    </location>
</feature>
<dbReference type="InterPro" id="IPR020472">
    <property type="entry name" value="WD40_PAC1"/>
</dbReference>
<dbReference type="KEGG" id="cari:FNU76_17045"/>
<sequence length="500" mass="55567">MTNQTIAYPLPSSAGHCVVIADFLSSAECAELIARSEARGYAQASTDYPPSYRNNDRQVVDDLALADRMTERLRRHAPANLQLDGESWHFDRVNERFRFCRYQPGQHFTLHQDGVHHRGPLRRSCLTFMIYLTDGATFQGGDTVFYSAGPGGTPGGEAAKEIGRVRPRAGSLILFAHSIWHAGEQVSHGIKHVMRSDLIYCRDARPDEPLLSPHERGHDGYIWTLAPLDDGLIASGGRDAQIRLWDAQGNTIRQLHGHGQSVLGLAALPGRRLASVSRDRSLRFWDWTTGHCERVVIAHEAAVLSVTHLLDRRLITCGADGLVKLWDDQGTPSGKLEGHQGWVWETAQLGLECWVSASEDGSVRLWDSVTHRCLAVLPGEVPLRALLIVGQAIWTGDIEGDITCWEEQGHSWRAARKWQAHGAGIRRLKLLDSNHVASCSEDYLLRIWHCDSGECVFEARHQNFATDVVQLGNSVLSSSYDGCLHHHCWPGLAAEQGYRA</sequence>
<evidence type="ECO:0000313" key="11">
    <source>
        <dbReference type="EMBL" id="QDQ27912.1"/>
    </source>
</evidence>
<dbReference type="PROSITE" id="PS51471">
    <property type="entry name" value="FE2OG_OXY"/>
    <property type="match status" value="1"/>
</dbReference>
<feature type="repeat" description="WD" evidence="9">
    <location>
        <begin position="355"/>
        <end position="376"/>
    </location>
</feature>
<evidence type="ECO:0000256" key="4">
    <source>
        <dbReference type="ARBA" id="ARBA00022737"/>
    </source>
</evidence>
<evidence type="ECO:0000256" key="9">
    <source>
        <dbReference type="PROSITE-ProRule" id="PRU00221"/>
    </source>
</evidence>
<dbReference type="Pfam" id="PF13640">
    <property type="entry name" value="2OG-FeII_Oxy_3"/>
    <property type="match status" value="1"/>
</dbReference>
<proteinExistence type="predicted"/>
<evidence type="ECO:0000256" key="5">
    <source>
        <dbReference type="ARBA" id="ARBA00022896"/>
    </source>
</evidence>
<dbReference type="PRINTS" id="PR00320">
    <property type="entry name" value="GPROTEINBRPT"/>
</dbReference>
<dbReference type="RefSeq" id="WP_144279299.1">
    <property type="nucleotide sequence ID" value="NZ_CP041730.1"/>
</dbReference>
<keyword evidence="7" id="KW-0560">Oxidoreductase</keyword>
<keyword evidence="5" id="KW-0847">Vitamin C</keyword>
<dbReference type="InterPro" id="IPR001680">
    <property type="entry name" value="WD40_rpt"/>
</dbReference>
<organism evidence="11 12">
    <name type="scientific">Chitinimonas arctica</name>
    <dbReference type="NCBI Taxonomy" id="2594795"/>
    <lineage>
        <taxon>Bacteria</taxon>
        <taxon>Pseudomonadati</taxon>
        <taxon>Pseudomonadota</taxon>
        <taxon>Betaproteobacteria</taxon>
        <taxon>Neisseriales</taxon>
        <taxon>Chitinibacteraceae</taxon>
        <taxon>Chitinimonas</taxon>
    </lineage>
</organism>
<evidence type="ECO:0000256" key="6">
    <source>
        <dbReference type="ARBA" id="ARBA00022964"/>
    </source>
</evidence>